<evidence type="ECO:0000256" key="5">
    <source>
        <dbReference type="ARBA" id="ARBA00038350"/>
    </source>
</evidence>
<protein>
    <submittedName>
        <fullName evidence="8">Phosphopantothenoylcysteine decarboxylase / phosphopantothenate--cysteine ligase</fullName>
    </submittedName>
</protein>
<dbReference type="AlphaFoldDB" id="A0AAV4GKI9"/>
<feature type="domain" description="DNA/pantothenate metabolism flavoprotein C-terminal" evidence="7">
    <location>
        <begin position="188"/>
        <end position="398"/>
    </location>
</feature>
<keyword evidence="3" id="KW-0173">Coenzyme A biosynthesis</keyword>
<reference evidence="8 9" key="1">
    <citation type="journal article" date="2021" name="Elife">
        <title>Chloroplast acquisition without the gene transfer in kleptoplastic sea slugs, Plakobranchus ocellatus.</title>
        <authorList>
            <person name="Maeda T."/>
            <person name="Takahashi S."/>
            <person name="Yoshida T."/>
            <person name="Shimamura S."/>
            <person name="Takaki Y."/>
            <person name="Nagai Y."/>
            <person name="Toyoda A."/>
            <person name="Suzuki Y."/>
            <person name="Arimoto A."/>
            <person name="Ishii H."/>
            <person name="Satoh N."/>
            <person name="Nishiyama T."/>
            <person name="Hasebe M."/>
            <person name="Maruyama T."/>
            <person name="Minagawa J."/>
            <person name="Obokata J."/>
            <person name="Shigenobu S."/>
        </authorList>
    </citation>
    <scope>NUCLEOTIDE SEQUENCE [LARGE SCALE GENOMIC DNA]</scope>
</reference>
<dbReference type="PANTHER" id="PTHR14359:SF6">
    <property type="entry name" value="PHOSPHOPANTOTHENOYLCYSTEINE DECARBOXYLASE"/>
    <property type="match status" value="1"/>
</dbReference>
<evidence type="ECO:0000313" key="9">
    <source>
        <dbReference type="Proteomes" id="UP000762676"/>
    </source>
</evidence>
<dbReference type="SUPFAM" id="SSF102645">
    <property type="entry name" value="CoaB-like"/>
    <property type="match status" value="1"/>
</dbReference>
<dbReference type="GO" id="GO:0015937">
    <property type="term" value="P:coenzyme A biosynthetic process"/>
    <property type="evidence" value="ECO:0007669"/>
    <property type="project" value="UniProtKB-KW"/>
</dbReference>
<dbReference type="Gene3D" id="3.40.50.10300">
    <property type="entry name" value="CoaB-like"/>
    <property type="match status" value="1"/>
</dbReference>
<keyword evidence="8" id="KW-0436">Ligase</keyword>
<keyword evidence="2" id="KW-0210">Decarboxylase</keyword>
<comment type="caution">
    <text evidence="8">The sequence shown here is derived from an EMBL/GenBank/DDBJ whole genome shotgun (WGS) entry which is preliminary data.</text>
</comment>
<sequence>MFLAGKKVLVGVTGSIASYKTSYLVRLFVKQGAIVRVVMTESAEEFITPLTLATLSRNPVVKSFKKQTAHQTDWNNHIKLALWADYFVVAPVTANTLSKMATGGCDNLLMGIYLSAKCPVYVAPAMDLDMYRHTPTKHNIQTLRQSGVYVIPSEEGELASSLYGEGRMAEPENIISFINNSIAETLPLKGKKLLITSGPTQEAIDPVRYISNYSSGKMGYALTQKALDYGANVILISGPTNLQIRSHPNLSIHDIVSTKAMFHEVEKHFNTCDVAFFTAAVSDYRPLNVASEKMKKKDKTINITLEQTEDIIKHFGALKNKQFVVGFALETENEIENAKKKMIDKNADAIILNSLRDEGVDFGANTNKVRIISKSGEMREYDTKLKINVAEDILDFVVNSIAKE</sequence>
<dbReference type="EMBL" id="BMAT01001440">
    <property type="protein sequence ID" value="GFR85555.1"/>
    <property type="molecule type" value="Genomic_DNA"/>
</dbReference>
<dbReference type="InterPro" id="IPR007085">
    <property type="entry name" value="DNA/pantothenate-metab_flavo_C"/>
</dbReference>
<feature type="domain" description="Flavoprotein" evidence="6">
    <location>
        <begin position="6"/>
        <end position="179"/>
    </location>
</feature>
<evidence type="ECO:0000256" key="2">
    <source>
        <dbReference type="ARBA" id="ARBA00022793"/>
    </source>
</evidence>
<dbReference type="InterPro" id="IPR005252">
    <property type="entry name" value="CoaBC"/>
</dbReference>
<proteinExistence type="inferred from homology"/>
<dbReference type="InterPro" id="IPR003382">
    <property type="entry name" value="Flavoprotein"/>
</dbReference>
<dbReference type="Gene3D" id="3.40.50.1950">
    <property type="entry name" value="Flavin prenyltransferase-like"/>
    <property type="match status" value="1"/>
</dbReference>
<dbReference type="HAMAP" id="MF_02225">
    <property type="entry name" value="CoaBC"/>
    <property type="match status" value="1"/>
</dbReference>
<evidence type="ECO:0000256" key="3">
    <source>
        <dbReference type="ARBA" id="ARBA00022993"/>
    </source>
</evidence>
<dbReference type="Pfam" id="PF02441">
    <property type="entry name" value="Flavoprotein"/>
    <property type="match status" value="1"/>
</dbReference>
<dbReference type="PANTHER" id="PTHR14359">
    <property type="entry name" value="HOMO-OLIGOMERIC FLAVIN CONTAINING CYS DECARBOXYLASE FAMILY"/>
    <property type="match status" value="1"/>
</dbReference>
<dbReference type="NCBIfam" id="TIGR00521">
    <property type="entry name" value="coaBC_dfp"/>
    <property type="match status" value="1"/>
</dbReference>
<evidence type="ECO:0000256" key="4">
    <source>
        <dbReference type="ARBA" id="ARBA00023239"/>
    </source>
</evidence>
<dbReference type="GO" id="GO:0004633">
    <property type="term" value="F:phosphopantothenoylcysteine decarboxylase activity"/>
    <property type="evidence" value="ECO:0007669"/>
    <property type="project" value="InterPro"/>
</dbReference>
<dbReference type="GO" id="GO:0010181">
    <property type="term" value="F:FMN binding"/>
    <property type="evidence" value="ECO:0007669"/>
    <property type="project" value="InterPro"/>
</dbReference>
<accession>A0AAV4GKI9</accession>
<gene>
    <name evidence="8" type="ORF">ElyMa_000699200</name>
</gene>
<evidence type="ECO:0000313" key="8">
    <source>
        <dbReference type="EMBL" id="GFR85555.1"/>
    </source>
</evidence>
<dbReference type="InterPro" id="IPR035929">
    <property type="entry name" value="CoaB-like_sf"/>
</dbReference>
<keyword evidence="9" id="KW-1185">Reference proteome</keyword>
<dbReference type="SUPFAM" id="SSF52507">
    <property type="entry name" value="Homo-oligomeric flavin-containing Cys decarboxylases, HFCD"/>
    <property type="match status" value="1"/>
</dbReference>
<dbReference type="Proteomes" id="UP000762676">
    <property type="component" value="Unassembled WGS sequence"/>
</dbReference>
<evidence type="ECO:0000259" key="6">
    <source>
        <dbReference type="Pfam" id="PF02441"/>
    </source>
</evidence>
<evidence type="ECO:0000259" key="7">
    <source>
        <dbReference type="Pfam" id="PF04127"/>
    </source>
</evidence>
<dbReference type="Pfam" id="PF04127">
    <property type="entry name" value="DFP"/>
    <property type="match status" value="1"/>
</dbReference>
<dbReference type="InterPro" id="IPR036551">
    <property type="entry name" value="Flavin_trans-like"/>
</dbReference>
<keyword evidence="4" id="KW-0456">Lyase</keyword>
<evidence type="ECO:0000256" key="1">
    <source>
        <dbReference type="ARBA" id="ARBA00005703"/>
    </source>
</evidence>
<name>A0AAV4GKI9_9GAST</name>
<organism evidence="8 9">
    <name type="scientific">Elysia marginata</name>
    <dbReference type="NCBI Taxonomy" id="1093978"/>
    <lineage>
        <taxon>Eukaryota</taxon>
        <taxon>Metazoa</taxon>
        <taxon>Spiralia</taxon>
        <taxon>Lophotrochozoa</taxon>
        <taxon>Mollusca</taxon>
        <taxon>Gastropoda</taxon>
        <taxon>Heterobranchia</taxon>
        <taxon>Euthyneura</taxon>
        <taxon>Panpulmonata</taxon>
        <taxon>Sacoglossa</taxon>
        <taxon>Placobranchoidea</taxon>
        <taxon>Plakobranchidae</taxon>
        <taxon>Elysia</taxon>
    </lineage>
</organism>
<dbReference type="GO" id="GO:0015941">
    <property type="term" value="P:pantothenate catabolic process"/>
    <property type="evidence" value="ECO:0007669"/>
    <property type="project" value="InterPro"/>
</dbReference>
<comment type="similarity">
    <text evidence="5">Belongs to the HFCD (homooligomeric flavin containing Cys decarboxylase) superfamily.</text>
</comment>
<dbReference type="GO" id="GO:0004632">
    <property type="term" value="F:phosphopantothenate--cysteine ligase activity"/>
    <property type="evidence" value="ECO:0007669"/>
    <property type="project" value="InterPro"/>
</dbReference>
<comment type="similarity">
    <text evidence="1">Belongs to the PPC synthetase family.</text>
</comment>
<dbReference type="GO" id="GO:0071513">
    <property type="term" value="C:phosphopantothenoylcysteine decarboxylase complex"/>
    <property type="evidence" value="ECO:0007669"/>
    <property type="project" value="TreeGrafter"/>
</dbReference>